<dbReference type="InterPro" id="IPR036638">
    <property type="entry name" value="HLH_DNA-bd_sf"/>
</dbReference>
<dbReference type="SMART" id="SM00353">
    <property type="entry name" value="HLH"/>
    <property type="match status" value="1"/>
</dbReference>
<dbReference type="GO" id="GO:0003700">
    <property type="term" value="F:DNA-binding transcription factor activity"/>
    <property type="evidence" value="ECO:0007669"/>
    <property type="project" value="InterPro"/>
</dbReference>
<proteinExistence type="inferred from homology"/>
<dbReference type="Proteomes" id="UP000734854">
    <property type="component" value="Unassembled WGS sequence"/>
</dbReference>
<name>A0A8J5LT70_ZINOF</name>
<dbReference type="Gene3D" id="4.10.280.10">
    <property type="entry name" value="Helix-loop-helix DNA-binding domain"/>
    <property type="match status" value="1"/>
</dbReference>
<organism evidence="6 7">
    <name type="scientific">Zingiber officinale</name>
    <name type="common">Ginger</name>
    <name type="synonym">Amomum zingiber</name>
    <dbReference type="NCBI Taxonomy" id="94328"/>
    <lineage>
        <taxon>Eukaryota</taxon>
        <taxon>Viridiplantae</taxon>
        <taxon>Streptophyta</taxon>
        <taxon>Embryophyta</taxon>
        <taxon>Tracheophyta</taxon>
        <taxon>Spermatophyta</taxon>
        <taxon>Magnoliopsida</taxon>
        <taxon>Liliopsida</taxon>
        <taxon>Zingiberales</taxon>
        <taxon>Zingiberaceae</taxon>
        <taxon>Zingiber</taxon>
    </lineage>
</organism>
<evidence type="ECO:0000313" key="7">
    <source>
        <dbReference type="Proteomes" id="UP000734854"/>
    </source>
</evidence>
<keyword evidence="3" id="KW-0804">Transcription</keyword>
<comment type="similarity">
    <text evidence="1">Belongs to the bHLH protein family.</text>
</comment>
<dbReference type="PROSITE" id="PS50888">
    <property type="entry name" value="BHLH"/>
    <property type="match status" value="1"/>
</dbReference>
<sequence length="269" mass="30303">MGSTENPNWFLESLIDDIPVSEGDFAGTNGGFYWTAQGFNSSSSVRFRVTVIHNDEIWMLHNYSQNCSSFANSGSIKEPVNGKRLTAARSETCAKPATKACREKMRRDKLNDRFMELAYLLEPGKQAKTDKSAILSEATCMLTQLRNEVQKLKELNGTLEEKTKEFKVGTDGLMHFDRMAEKNELREEKQKLKAEKESLEQQIKLLNTRSSIYAAHPPVIPTPFTVPGQPAGHKLIMPIIGYPSYPMWQFMPPADVDISLDADKWPPVA</sequence>
<reference evidence="6 7" key="1">
    <citation type="submission" date="2020-08" db="EMBL/GenBank/DDBJ databases">
        <title>Plant Genome Project.</title>
        <authorList>
            <person name="Zhang R.-G."/>
        </authorList>
    </citation>
    <scope>NUCLEOTIDE SEQUENCE [LARGE SCALE GENOMIC DNA]</scope>
    <source>
        <tissue evidence="6">Rhizome</tissue>
    </source>
</reference>
<feature type="domain" description="BHLH" evidence="5">
    <location>
        <begin position="94"/>
        <end position="145"/>
    </location>
</feature>
<dbReference type="PANTHER" id="PTHR46133:SF28">
    <property type="entry name" value="BHLH TRANSCRIPTION FACTOR"/>
    <property type="match status" value="1"/>
</dbReference>
<evidence type="ECO:0000256" key="2">
    <source>
        <dbReference type="ARBA" id="ARBA00023015"/>
    </source>
</evidence>
<dbReference type="InterPro" id="IPR011598">
    <property type="entry name" value="bHLH_dom"/>
</dbReference>
<keyword evidence="7" id="KW-1185">Reference proteome</keyword>
<dbReference type="InterPro" id="IPR044818">
    <property type="entry name" value="ILR3-like"/>
</dbReference>
<comment type="caution">
    <text evidence="6">The sequence shown here is derived from an EMBL/GenBank/DDBJ whole genome shotgun (WGS) entry which is preliminary data.</text>
</comment>
<evidence type="ECO:0000259" key="5">
    <source>
        <dbReference type="PROSITE" id="PS50888"/>
    </source>
</evidence>
<dbReference type="CDD" id="cd11446">
    <property type="entry name" value="bHLH_AtILR3_like"/>
    <property type="match status" value="1"/>
</dbReference>
<dbReference type="SUPFAM" id="SSF47459">
    <property type="entry name" value="HLH, helix-loop-helix DNA-binding domain"/>
    <property type="match status" value="1"/>
</dbReference>
<evidence type="ECO:0000256" key="3">
    <source>
        <dbReference type="ARBA" id="ARBA00023163"/>
    </source>
</evidence>
<dbReference type="GO" id="GO:0046983">
    <property type="term" value="F:protein dimerization activity"/>
    <property type="evidence" value="ECO:0007669"/>
    <property type="project" value="InterPro"/>
</dbReference>
<dbReference type="PANTHER" id="PTHR46133">
    <property type="entry name" value="BHLH TRANSCRIPTION FACTOR"/>
    <property type="match status" value="1"/>
</dbReference>
<evidence type="ECO:0000313" key="6">
    <source>
        <dbReference type="EMBL" id="KAG6538034.1"/>
    </source>
</evidence>
<evidence type="ECO:0000256" key="1">
    <source>
        <dbReference type="ARBA" id="ARBA00005510"/>
    </source>
</evidence>
<keyword evidence="2" id="KW-0805">Transcription regulation</keyword>
<dbReference type="Pfam" id="PF00010">
    <property type="entry name" value="HLH"/>
    <property type="match status" value="1"/>
</dbReference>
<protein>
    <recommendedName>
        <fullName evidence="5">BHLH domain-containing protein</fullName>
    </recommendedName>
</protein>
<accession>A0A8J5LT70</accession>
<evidence type="ECO:0000256" key="4">
    <source>
        <dbReference type="SAM" id="Coils"/>
    </source>
</evidence>
<dbReference type="EMBL" id="JACMSC010000001">
    <property type="protein sequence ID" value="KAG6538034.1"/>
    <property type="molecule type" value="Genomic_DNA"/>
</dbReference>
<keyword evidence="4" id="KW-0175">Coiled coil</keyword>
<feature type="coiled-coil region" evidence="4">
    <location>
        <begin position="135"/>
        <end position="209"/>
    </location>
</feature>
<dbReference type="AlphaFoldDB" id="A0A8J5LT70"/>
<gene>
    <name evidence="6" type="ORF">ZIOFF_003137</name>
</gene>
<dbReference type="GO" id="GO:0006879">
    <property type="term" value="P:intracellular iron ion homeostasis"/>
    <property type="evidence" value="ECO:0007669"/>
    <property type="project" value="InterPro"/>
</dbReference>